<evidence type="ECO:0000313" key="3">
    <source>
        <dbReference type="Proteomes" id="UP001228905"/>
    </source>
</evidence>
<feature type="transmembrane region" description="Helical" evidence="1">
    <location>
        <begin position="83"/>
        <end position="103"/>
    </location>
</feature>
<keyword evidence="1" id="KW-0812">Transmembrane</keyword>
<keyword evidence="1" id="KW-0472">Membrane</keyword>
<name>A0ABU0IVU2_9CAUL</name>
<gene>
    <name evidence="2" type="ORF">QO010_003936</name>
</gene>
<keyword evidence="1" id="KW-1133">Transmembrane helix</keyword>
<evidence type="ECO:0000313" key="2">
    <source>
        <dbReference type="EMBL" id="MDQ0466143.1"/>
    </source>
</evidence>
<sequence>MIRYERKGEPLASRGVFLMRLVGNGVVSLIIIGVSVVGGMAGYHYTEHMSWLDAFANAAMIASGMGPLAPLETVAGKWFAGMYALYSGLVLVGASGLVLAPILHRVMHSLHVADDDDDKPEPRKLH</sequence>
<protein>
    <recommendedName>
        <fullName evidence="4">Two pore domain potassium channel family protein</fullName>
    </recommendedName>
</protein>
<feature type="transmembrane region" description="Helical" evidence="1">
    <location>
        <begin position="21"/>
        <end position="45"/>
    </location>
</feature>
<dbReference type="Proteomes" id="UP001228905">
    <property type="component" value="Unassembled WGS sequence"/>
</dbReference>
<comment type="caution">
    <text evidence="2">The sequence shown here is derived from an EMBL/GenBank/DDBJ whole genome shotgun (WGS) entry which is preliminary data.</text>
</comment>
<accession>A0ABU0IVU2</accession>
<keyword evidence="3" id="KW-1185">Reference proteome</keyword>
<dbReference type="EMBL" id="JAUSVS010000009">
    <property type="protein sequence ID" value="MDQ0466143.1"/>
    <property type="molecule type" value="Genomic_DNA"/>
</dbReference>
<evidence type="ECO:0008006" key="4">
    <source>
        <dbReference type="Google" id="ProtNLM"/>
    </source>
</evidence>
<dbReference type="RefSeq" id="WP_307352013.1">
    <property type="nucleotide sequence ID" value="NZ_JAUSVS010000009.1"/>
</dbReference>
<reference evidence="2 3" key="1">
    <citation type="submission" date="2023-07" db="EMBL/GenBank/DDBJ databases">
        <title>Genomic Encyclopedia of Type Strains, Phase IV (KMG-IV): sequencing the most valuable type-strain genomes for metagenomic binning, comparative biology and taxonomic classification.</title>
        <authorList>
            <person name="Goeker M."/>
        </authorList>
    </citation>
    <scope>NUCLEOTIDE SEQUENCE [LARGE SCALE GENOMIC DNA]</scope>
    <source>
        <strain evidence="2 3">DSM 18695</strain>
    </source>
</reference>
<organism evidence="2 3">
    <name type="scientific">Caulobacter ginsengisoli</name>
    <dbReference type="NCBI Taxonomy" id="400775"/>
    <lineage>
        <taxon>Bacteria</taxon>
        <taxon>Pseudomonadati</taxon>
        <taxon>Pseudomonadota</taxon>
        <taxon>Alphaproteobacteria</taxon>
        <taxon>Caulobacterales</taxon>
        <taxon>Caulobacteraceae</taxon>
        <taxon>Caulobacter</taxon>
    </lineage>
</organism>
<evidence type="ECO:0000256" key="1">
    <source>
        <dbReference type="SAM" id="Phobius"/>
    </source>
</evidence>
<proteinExistence type="predicted"/>